<feature type="compositionally biased region" description="Low complexity" evidence="1">
    <location>
        <begin position="111"/>
        <end position="145"/>
    </location>
</feature>
<evidence type="ECO:0000313" key="4">
    <source>
        <dbReference type="Proteomes" id="UP000076874"/>
    </source>
</evidence>
<dbReference type="PANTHER" id="PTHR35872:SF1">
    <property type="entry name" value="ALPHA-L-RHAMNOSIDASE C"/>
    <property type="match status" value="1"/>
</dbReference>
<dbReference type="PANTHER" id="PTHR35872">
    <property type="entry name" value="INTEGRAL MEMBRANE PROTEIN (AFU_ORTHOLOGUE AFUA_5G07110)"/>
    <property type="match status" value="1"/>
</dbReference>
<dbReference type="OrthoDB" id="6407410at2759"/>
<feature type="transmembrane region" description="Helical" evidence="2">
    <location>
        <begin position="447"/>
        <end position="468"/>
    </location>
</feature>
<dbReference type="AlphaFoldDB" id="A0A167REB1"/>
<feature type="region of interest" description="Disordered" evidence="1">
    <location>
        <begin position="1"/>
        <end position="187"/>
    </location>
</feature>
<feature type="compositionally biased region" description="Basic and acidic residues" evidence="1">
    <location>
        <begin position="488"/>
        <end position="518"/>
    </location>
</feature>
<feature type="compositionally biased region" description="Pro residues" evidence="1">
    <location>
        <begin position="1"/>
        <end position="18"/>
    </location>
</feature>
<dbReference type="Proteomes" id="UP000076874">
    <property type="component" value="Unassembled WGS sequence"/>
</dbReference>
<gene>
    <name evidence="3" type="ORF">SPI_06585</name>
</gene>
<evidence type="ECO:0000256" key="2">
    <source>
        <dbReference type="SAM" id="Phobius"/>
    </source>
</evidence>
<feature type="region of interest" description="Disordered" evidence="1">
    <location>
        <begin position="488"/>
        <end position="527"/>
    </location>
</feature>
<reference evidence="3 4" key="1">
    <citation type="journal article" date="2016" name="Genome Biol. Evol.">
        <title>Divergent and convergent evolution of fungal pathogenicity.</title>
        <authorList>
            <person name="Shang Y."/>
            <person name="Xiao G."/>
            <person name="Zheng P."/>
            <person name="Cen K."/>
            <person name="Zhan S."/>
            <person name="Wang C."/>
        </authorList>
    </citation>
    <scope>NUCLEOTIDE SEQUENCE [LARGE SCALE GENOMIC DNA]</scope>
    <source>
        <strain evidence="3 4">RCEF 264</strain>
    </source>
</reference>
<dbReference type="EMBL" id="AZHD01000012">
    <property type="protein sequence ID" value="OAA58512.1"/>
    <property type="molecule type" value="Genomic_DNA"/>
</dbReference>
<feature type="compositionally biased region" description="Pro residues" evidence="1">
    <location>
        <begin position="45"/>
        <end position="57"/>
    </location>
</feature>
<evidence type="ECO:0000313" key="3">
    <source>
        <dbReference type="EMBL" id="OAA58512.1"/>
    </source>
</evidence>
<keyword evidence="2" id="KW-1133">Transmembrane helix</keyword>
<keyword evidence="2" id="KW-0472">Membrane</keyword>
<organism evidence="3 4">
    <name type="scientific">Niveomyces insectorum RCEF 264</name>
    <dbReference type="NCBI Taxonomy" id="1081102"/>
    <lineage>
        <taxon>Eukaryota</taxon>
        <taxon>Fungi</taxon>
        <taxon>Dikarya</taxon>
        <taxon>Ascomycota</taxon>
        <taxon>Pezizomycotina</taxon>
        <taxon>Sordariomycetes</taxon>
        <taxon>Hypocreomycetidae</taxon>
        <taxon>Hypocreales</taxon>
        <taxon>Cordycipitaceae</taxon>
        <taxon>Niveomyces</taxon>
    </lineage>
</organism>
<dbReference type="STRING" id="1081102.A0A167REB1"/>
<evidence type="ECO:0000256" key="1">
    <source>
        <dbReference type="SAM" id="MobiDB-lite"/>
    </source>
</evidence>
<evidence type="ECO:0008006" key="5">
    <source>
        <dbReference type="Google" id="ProtNLM"/>
    </source>
</evidence>
<feature type="transmembrane region" description="Helical" evidence="2">
    <location>
        <begin position="415"/>
        <end position="435"/>
    </location>
</feature>
<name>A0A167REB1_9HYPO</name>
<keyword evidence="2" id="KW-0812">Transmembrane</keyword>
<feature type="transmembrane region" description="Helical" evidence="2">
    <location>
        <begin position="267"/>
        <end position="289"/>
    </location>
</feature>
<proteinExistence type="predicted"/>
<accession>A0A167REB1</accession>
<protein>
    <recommendedName>
        <fullName evidence="5">Alpha-l-rhamnosidase c</fullName>
    </recommendedName>
</protein>
<comment type="caution">
    <text evidence="3">The sequence shown here is derived from an EMBL/GenBank/DDBJ whole genome shotgun (WGS) entry which is preliminary data.</text>
</comment>
<dbReference type="Pfam" id="PF11204">
    <property type="entry name" value="DUF2985"/>
    <property type="match status" value="1"/>
</dbReference>
<keyword evidence="4" id="KW-1185">Reference proteome</keyword>
<feature type="compositionally biased region" description="Low complexity" evidence="1">
    <location>
        <begin position="65"/>
        <end position="93"/>
    </location>
</feature>
<sequence length="527" mass="57397">MGPSIPSDPFPPAPPFLSPPIEMDAVSTTTAADGADKTTSATPTSLPPHPPESPSRPPLRVAKDTTTPKATRSRRASSASASTRSFSRRLSTSFQESDVPRGFFAATADMSSSVLVSARSRSRSNTGRTRSSTLSSSDTDQQTRSLQRQKPPATNAMGANDTLATLDEHGRPSASFSNDDDKPDMVNNYKKESTRAKLEQEAIARASTQESPGARAIGDAATADVAAAEADLYKDYRNGYHFPPKYPKGEAFGHGLRAFWDYTKTPLGFCVVVYGLNIVAWGGMIFLLLCNASPAMCHPSCNDINSPRRKWIEYDAQILTALFCVTGFGLAPWRFRDLYFLLQYYMAHNELGLRRLGGVYRGWVRLPGSDKLSIDVGPGNVPPDTPVHAIPYPETKVPDVPLTGERAPPTKMWRIVFIIGMNVSNTVLQAVLSGIMWGMNRYTRPSWATGLFVGLGCVAGALGGLGMFMEGKRVKSIEGVPLTDKDREKLAQDEEQGIHHYNNIKDKKPKDKAKDEKAGQPLPADRT</sequence>
<feature type="compositionally biased region" description="Low complexity" evidence="1">
    <location>
        <begin position="27"/>
        <end position="44"/>
    </location>
</feature>
<dbReference type="InterPro" id="IPR021369">
    <property type="entry name" value="DUF2985"/>
</dbReference>